<gene>
    <name evidence="4" type="ORF">GCM10010347_26540</name>
</gene>
<evidence type="ECO:0000313" key="4">
    <source>
        <dbReference type="EMBL" id="GHB55284.1"/>
    </source>
</evidence>
<dbReference type="Proteomes" id="UP000642673">
    <property type="component" value="Unassembled WGS sequence"/>
</dbReference>
<dbReference type="SUPFAM" id="SSF49695">
    <property type="entry name" value="gamma-Crystallin-like"/>
    <property type="match status" value="1"/>
</dbReference>
<evidence type="ECO:0000313" key="5">
    <source>
        <dbReference type="Proteomes" id="UP000642673"/>
    </source>
</evidence>
<dbReference type="Pfam" id="PF03995">
    <property type="entry name" value="Inhibitor_I36"/>
    <property type="match status" value="1"/>
</dbReference>
<comment type="similarity">
    <text evidence="1">Belongs to the beta/gamma-crystallin family.</text>
</comment>
<dbReference type="PROSITE" id="PS50915">
    <property type="entry name" value="CRYSTALLIN_BETA_GAMMA"/>
    <property type="match status" value="1"/>
</dbReference>
<keyword evidence="2" id="KW-0677">Repeat</keyword>
<name>A0ABQ3EU74_9ACTN</name>
<evidence type="ECO:0000256" key="1">
    <source>
        <dbReference type="ARBA" id="ARBA00009646"/>
    </source>
</evidence>
<dbReference type="EMBL" id="BMVP01000004">
    <property type="protein sequence ID" value="GHB55284.1"/>
    <property type="molecule type" value="Genomic_DNA"/>
</dbReference>
<dbReference type="Gene3D" id="2.60.20.10">
    <property type="entry name" value="Crystallins"/>
    <property type="match status" value="1"/>
</dbReference>
<comment type="caution">
    <text evidence="4">The sequence shown here is derived from an EMBL/GenBank/DDBJ whole genome shotgun (WGS) entry which is preliminary data.</text>
</comment>
<sequence>MGAAVIAFATAQAPASASPGQCADNRLCAWSDADYGGIFTAYTASAPALGGDNDRFDSVWNRNSVSWYVYVDPNYRGARYCVRPGYSVSKLGDWFGLHDRISSVQKLGGSSCGTATPIGSYKGS</sequence>
<keyword evidence="5" id="KW-1185">Reference proteome</keyword>
<organism evidence="4 5">
    <name type="scientific">Streptomyces cirratus</name>
    <dbReference type="NCBI Taxonomy" id="68187"/>
    <lineage>
        <taxon>Bacteria</taxon>
        <taxon>Bacillati</taxon>
        <taxon>Actinomycetota</taxon>
        <taxon>Actinomycetes</taxon>
        <taxon>Kitasatosporales</taxon>
        <taxon>Streptomycetaceae</taxon>
        <taxon>Streptomyces</taxon>
    </lineage>
</organism>
<dbReference type="InterPro" id="IPR011024">
    <property type="entry name" value="G_crystallin-like"/>
</dbReference>
<reference evidence="5" key="1">
    <citation type="journal article" date="2019" name="Int. J. Syst. Evol. Microbiol.">
        <title>The Global Catalogue of Microorganisms (GCM) 10K type strain sequencing project: providing services to taxonomists for standard genome sequencing and annotation.</title>
        <authorList>
            <consortium name="The Broad Institute Genomics Platform"/>
            <consortium name="The Broad Institute Genome Sequencing Center for Infectious Disease"/>
            <person name="Wu L."/>
            <person name="Ma J."/>
        </authorList>
    </citation>
    <scope>NUCLEOTIDE SEQUENCE [LARGE SCALE GENOMIC DNA]</scope>
    <source>
        <strain evidence="5">JCM 4738</strain>
    </source>
</reference>
<feature type="domain" description="Beta/gamma crystallin 'Greek key'" evidence="3">
    <location>
        <begin position="65"/>
        <end position="108"/>
    </location>
</feature>
<evidence type="ECO:0000259" key="3">
    <source>
        <dbReference type="PROSITE" id="PS50915"/>
    </source>
</evidence>
<protein>
    <recommendedName>
        <fullName evidence="3">Beta/gamma crystallin 'Greek key' domain-containing protein</fullName>
    </recommendedName>
</protein>
<dbReference type="InterPro" id="IPR001064">
    <property type="entry name" value="Beta/gamma_crystallin"/>
</dbReference>
<proteinExistence type="inferred from homology"/>
<evidence type="ECO:0000256" key="2">
    <source>
        <dbReference type="ARBA" id="ARBA00022737"/>
    </source>
</evidence>
<accession>A0ABQ3EU74</accession>